<keyword evidence="4" id="KW-1185">Reference proteome</keyword>
<protein>
    <submittedName>
        <fullName evidence="3">Serpin</fullName>
    </submittedName>
</protein>
<evidence type="ECO:0000313" key="3">
    <source>
        <dbReference type="EMBL" id="GGF17308.1"/>
    </source>
</evidence>
<feature type="domain" description="Serpin" evidence="2">
    <location>
        <begin position="33"/>
        <end position="394"/>
    </location>
</feature>
<gene>
    <name evidence="3" type="ORF">GCM10011339_01530</name>
</gene>
<dbReference type="Gene3D" id="3.30.497.10">
    <property type="entry name" value="Antithrombin, subunit I, domain 2"/>
    <property type="match status" value="1"/>
</dbReference>
<dbReference type="InterPro" id="IPR042185">
    <property type="entry name" value="Serpin_sf_2"/>
</dbReference>
<name>A0ABQ1UG96_9BACT</name>
<dbReference type="CDD" id="cd19588">
    <property type="entry name" value="serpin_miropin-like"/>
    <property type="match status" value="1"/>
</dbReference>
<dbReference type="InterPro" id="IPR023795">
    <property type="entry name" value="Serpin_CS"/>
</dbReference>
<dbReference type="InterPro" id="IPR042178">
    <property type="entry name" value="Serpin_sf_1"/>
</dbReference>
<dbReference type="InterPro" id="IPR036186">
    <property type="entry name" value="Serpin_sf"/>
</dbReference>
<sequence length="397" mass="45047">MDGDPQDRDIQPNLRTLTAEEQSLATYSGDFAIDLYLKLKNHDDTNLFFSPFSIQQALSMTMNGNKGTVIEEYIQTLRYDNLTADQANIANEGLTQFLQEVDPKVTFKIANGIWYKESLTVKEAFQQIVQQHYFAALSGLNMANPNSVDIINSWIEAHTNNLIQNMLDYIHKDAVMYLVNAIYFKGDWKYQFKKGATVKAPFHVDEHTIVNVDMMNTQEPANLNYHKPEHLTYLEIPYSTGQYSMGVLLPDEPNLDQVEELLNSENLLQWRNAARERTIILHMPKFNMHKKIGNLKEDLKALGLVTPFEFDEQNFTELFDTPTDDLKISRVIHDAMIEVDEKGTEAAAATIVEAIATSAAPVGPPIIKLDKPFLFFIQEKHSGAILFIGKLSDPSLL</sequence>
<dbReference type="Gene3D" id="2.30.39.10">
    <property type="entry name" value="Alpha-1-antitrypsin, domain 1"/>
    <property type="match status" value="1"/>
</dbReference>
<dbReference type="Pfam" id="PF00079">
    <property type="entry name" value="Serpin"/>
    <property type="match status" value="1"/>
</dbReference>
<dbReference type="EMBL" id="BMIU01000001">
    <property type="protein sequence ID" value="GGF17308.1"/>
    <property type="molecule type" value="Genomic_DNA"/>
</dbReference>
<dbReference type="InterPro" id="IPR000215">
    <property type="entry name" value="Serpin_fam"/>
</dbReference>
<dbReference type="Proteomes" id="UP000647339">
    <property type="component" value="Unassembled WGS sequence"/>
</dbReference>
<proteinExistence type="inferred from homology"/>
<evidence type="ECO:0000259" key="2">
    <source>
        <dbReference type="SMART" id="SM00093"/>
    </source>
</evidence>
<dbReference type="PANTHER" id="PTHR11461:SF211">
    <property type="entry name" value="GH10112P-RELATED"/>
    <property type="match status" value="1"/>
</dbReference>
<organism evidence="3 4">
    <name type="scientific">Echinicola rosea</name>
    <dbReference type="NCBI Taxonomy" id="1807691"/>
    <lineage>
        <taxon>Bacteria</taxon>
        <taxon>Pseudomonadati</taxon>
        <taxon>Bacteroidota</taxon>
        <taxon>Cytophagia</taxon>
        <taxon>Cytophagales</taxon>
        <taxon>Cyclobacteriaceae</taxon>
        <taxon>Echinicola</taxon>
    </lineage>
</organism>
<dbReference type="SMART" id="SM00093">
    <property type="entry name" value="SERPIN"/>
    <property type="match status" value="1"/>
</dbReference>
<reference evidence="4" key="1">
    <citation type="journal article" date="2019" name="Int. J. Syst. Evol. Microbiol.">
        <title>The Global Catalogue of Microorganisms (GCM) 10K type strain sequencing project: providing services to taxonomists for standard genome sequencing and annotation.</title>
        <authorList>
            <consortium name="The Broad Institute Genomics Platform"/>
            <consortium name="The Broad Institute Genome Sequencing Center for Infectious Disease"/>
            <person name="Wu L."/>
            <person name="Ma J."/>
        </authorList>
    </citation>
    <scope>NUCLEOTIDE SEQUENCE [LARGE SCALE GENOMIC DNA]</scope>
    <source>
        <strain evidence="4">CGMCC 1.15407</strain>
    </source>
</reference>
<comment type="similarity">
    <text evidence="1">Belongs to the serpin family.</text>
</comment>
<evidence type="ECO:0000313" key="4">
    <source>
        <dbReference type="Proteomes" id="UP000647339"/>
    </source>
</evidence>
<dbReference type="PROSITE" id="PS00284">
    <property type="entry name" value="SERPIN"/>
    <property type="match status" value="1"/>
</dbReference>
<comment type="caution">
    <text evidence="3">The sequence shown here is derived from an EMBL/GenBank/DDBJ whole genome shotgun (WGS) entry which is preliminary data.</text>
</comment>
<dbReference type="PANTHER" id="PTHR11461">
    <property type="entry name" value="SERINE PROTEASE INHIBITOR, SERPIN"/>
    <property type="match status" value="1"/>
</dbReference>
<dbReference type="SUPFAM" id="SSF56574">
    <property type="entry name" value="Serpins"/>
    <property type="match status" value="1"/>
</dbReference>
<accession>A0ABQ1UG96</accession>
<dbReference type="InterPro" id="IPR023796">
    <property type="entry name" value="Serpin_dom"/>
</dbReference>
<evidence type="ECO:0000256" key="1">
    <source>
        <dbReference type="RuleBase" id="RU000411"/>
    </source>
</evidence>